<dbReference type="Pfam" id="PF00908">
    <property type="entry name" value="dTDP_sugar_isom"/>
    <property type="match status" value="1"/>
</dbReference>
<accession>A0ABR5NEV7</accession>
<gene>
    <name evidence="1" type="ORF">AN963_02700</name>
</gene>
<dbReference type="CDD" id="cd00438">
    <property type="entry name" value="cupin_RmlC"/>
    <property type="match status" value="1"/>
</dbReference>
<sequence>MDKRGSFTKTFHVDEFQKNELQVQFAEDYYSISNKDVLRGLHFQLPPHDHVKMVYCLTGEVMDAVVDLRVGSPAYGTYEIFQLSADKANILYIPKGLAHGFYVSKEPALVMYKASSVYSQDFDFGIRWDSLGIPWPSRNPIISERDSNFPPFHQFASPFSYQEE</sequence>
<dbReference type="EMBL" id="LJJB01000007">
    <property type="protein sequence ID" value="KQL50089.1"/>
    <property type="molecule type" value="Genomic_DNA"/>
</dbReference>
<dbReference type="PANTHER" id="PTHR21047:SF2">
    <property type="entry name" value="THYMIDINE DIPHOSPHO-4-KETO-RHAMNOSE 3,5-EPIMERASE"/>
    <property type="match status" value="1"/>
</dbReference>
<evidence type="ECO:0000313" key="2">
    <source>
        <dbReference type="Proteomes" id="UP000051063"/>
    </source>
</evidence>
<comment type="caution">
    <text evidence="1">The sequence shown here is derived from an EMBL/GenBank/DDBJ whole genome shotgun (WGS) entry which is preliminary data.</text>
</comment>
<dbReference type="PANTHER" id="PTHR21047">
    <property type="entry name" value="DTDP-6-DEOXY-D-GLUCOSE-3,5 EPIMERASE"/>
    <property type="match status" value="1"/>
</dbReference>
<keyword evidence="2" id="KW-1185">Reference proteome</keyword>
<dbReference type="SUPFAM" id="SSF51182">
    <property type="entry name" value="RmlC-like cupins"/>
    <property type="match status" value="1"/>
</dbReference>
<protein>
    <submittedName>
        <fullName evidence="1">dTDP-4-dehydrorhamnose 3,5-epimerase</fullName>
    </submittedName>
</protein>
<dbReference type="InterPro" id="IPR014710">
    <property type="entry name" value="RmlC-like_jellyroll"/>
</dbReference>
<organism evidence="1 2">
    <name type="scientific">Brevibacillus choshinensis</name>
    <dbReference type="NCBI Taxonomy" id="54911"/>
    <lineage>
        <taxon>Bacteria</taxon>
        <taxon>Bacillati</taxon>
        <taxon>Bacillota</taxon>
        <taxon>Bacilli</taxon>
        <taxon>Bacillales</taxon>
        <taxon>Paenibacillaceae</taxon>
        <taxon>Brevibacillus</taxon>
    </lineage>
</organism>
<dbReference type="InterPro" id="IPR000888">
    <property type="entry name" value="RmlC-like"/>
</dbReference>
<dbReference type="InterPro" id="IPR011051">
    <property type="entry name" value="RmlC_Cupin_sf"/>
</dbReference>
<dbReference type="Proteomes" id="UP000051063">
    <property type="component" value="Unassembled WGS sequence"/>
</dbReference>
<reference evidence="1 2" key="1">
    <citation type="submission" date="2015-09" db="EMBL/GenBank/DDBJ databases">
        <title>Genome sequencing project for genomic taxonomy and phylogenomics of Bacillus-like bacteria.</title>
        <authorList>
            <person name="Liu B."/>
            <person name="Wang J."/>
            <person name="Zhu Y."/>
            <person name="Liu G."/>
            <person name="Chen Q."/>
            <person name="Chen Z."/>
            <person name="Lan J."/>
            <person name="Che J."/>
            <person name="Ge C."/>
            <person name="Shi H."/>
            <person name="Pan Z."/>
            <person name="Liu X."/>
        </authorList>
    </citation>
    <scope>NUCLEOTIDE SEQUENCE [LARGE SCALE GENOMIC DNA]</scope>
    <source>
        <strain evidence="1 2">DSM 8552</strain>
    </source>
</reference>
<dbReference type="Gene3D" id="2.60.120.10">
    <property type="entry name" value="Jelly Rolls"/>
    <property type="match status" value="1"/>
</dbReference>
<proteinExistence type="predicted"/>
<evidence type="ECO:0000313" key="1">
    <source>
        <dbReference type="EMBL" id="KQL50089.1"/>
    </source>
</evidence>
<name>A0ABR5NEV7_BRECH</name>